<dbReference type="GeneID" id="111593850"/>
<keyword evidence="5" id="KW-1185">Reference proteome</keyword>
<evidence type="ECO:0000313" key="6">
    <source>
        <dbReference type="RefSeq" id="XP_023162664.1"/>
    </source>
</evidence>
<protein>
    <submittedName>
        <fullName evidence="6">Uncharacterized protein LOC111593850</fullName>
    </submittedName>
</protein>
<name>A0A6J1LH52_DROHY</name>
<dbReference type="Proteomes" id="UP000504633">
    <property type="component" value="Unplaced"/>
</dbReference>
<comment type="subcellular location">
    <subcellularLocation>
        <location evidence="1">Cell projection</location>
        <location evidence="1">Cilium</location>
    </subcellularLocation>
</comment>
<accession>A0A6J1LH52</accession>
<evidence type="ECO:0000256" key="1">
    <source>
        <dbReference type="ARBA" id="ARBA00004138"/>
    </source>
</evidence>
<dbReference type="KEGG" id="dhe:111593850"/>
<dbReference type="OrthoDB" id="10254794at2759"/>
<dbReference type="PANTHER" id="PTHR15654:SF1">
    <property type="entry name" value="COILED-COIL DOMAIN-CONTAINING PROTEIN 96"/>
    <property type="match status" value="1"/>
</dbReference>
<dbReference type="InterPro" id="IPR025254">
    <property type="entry name" value="CCDC113/CCDC96_CC"/>
</dbReference>
<dbReference type="Pfam" id="PF13870">
    <property type="entry name" value="CCDC113_CCDC96_CC"/>
    <property type="match status" value="1"/>
</dbReference>
<dbReference type="RefSeq" id="XP_023162664.1">
    <property type="nucleotide sequence ID" value="XM_023306896.2"/>
</dbReference>
<reference evidence="6" key="1">
    <citation type="submission" date="2025-08" db="UniProtKB">
        <authorList>
            <consortium name="RefSeq"/>
        </authorList>
    </citation>
    <scope>IDENTIFICATION</scope>
    <source>
        <strain evidence="6">15085-1641.00</strain>
        <tissue evidence="6">Whole body</tissue>
    </source>
</reference>
<evidence type="ECO:0000256" key="3">
    <source>
        <dbReference type="ARBA" id="ARBA00023273"/>
    </source>
</evidence>
<dbReference type="AlphaFoldDB" id="A0A6J1LH52"/>
<evidence type="ECO:0000313" key="5">
    <source>
        <dbReference type="Proteomes" id="UP000504633"/>
    </source>
</evidence>
<dbReference type="InterPro" id="IPR051885">
    <property type="entry name" value="CC_CF"/>
</dbReference>
<organism evidence="5 6">
    <name type="scientific">Drosophila hydei</name>
    <name type="common">Fruit fly</name>
    <dbReference type="NCBI Taxonomy" id="7224"/>
    <lineage>
        <taxon>Eukaryota</taxon>
        <taxon>Metazoa</taxon>
        <taxon>Ecdysozoa</taxon>
        <taxon>Arthropoda</taxon>
        <taxon>Hexapoda</taxon>
        <taxon>Insecta</taxon>
        <taxon>Pterygota</taxon>
        <taxon>Neoptera</taxon>
        <taxon>Endopterygota</taxon>
        <taxon>Diptera</taxon>
        <taxon>Brachycera</taxon>
        <taxon>Muscomorpha</taxon>
        <taxon>Ephydroidea</taxon>
        <taxon>Drosophilidae</taxon>
        <taxon>Drosophila</taxon>
    </lineage>
</organism>
<feature type="domain" description="CCDC113/CCDC96 coiled-coil" evidence="4">
    <location>
        <begin position="441"/>
        <end position="615"/>
    </location>
</feature>
<keyword evidence="2" id="KW-0175">Coiled coil</keyword>
<sequence>MDSDKFSIGPLAAVFPDSNAHYEDIDYNATDEIIERKSLPRLNDEHEEATYENDISESKTPLITRSHDIAFSDYEDRDFDDAPLNRPFRLLNQNYSEETDSEFMDSSDLDIEKLLAYEDIDKDYKQFEEVETIIGEQIDEKMNLISTFQLPSLSDISEEHEPIVPIPITISETDGRFVSALDHPGSGEDKSTSDYNTLTPEITKSASVGLNDNISDSISDNSSLLLLSTGELDWPELIPLGEKRVEEEVGFVTFKSLVAAIPDEEHETKSPPIRSILQIMTIDFLNELISKTVDHVVAKETISSHYQALDNEKLINALIQAYHNFIAEQEHNHFLNSKMYEYFKRGHNRRVLLVLEPHINLREYQRYVRALRVLDYWINVAAQTKKRCAFLLSSVTMDLSYVMNIVMCSEEHFEKVVLRTLTANRTDSFRCFVERELRHINQKRCEISDARLFLITRKHTLARIADKIQKLEKINHNISMDSFISMQNKVVALVKKIEERNAELRKMRFNYHSELHEIQHNREKAMTLKAKLDNCNIILTEKLIYRDAVRQNIRKLKLKHNWLRKEYSNISYKGGLMDMPALMFDYDETVEKVLQKQAIVSELKETIRRTTQRITDLDSRYI</sequence>
<dbReference type="GO" id="GO:0005930">
    <property type="term" value="C:axoneme"/>
    <property type="evidence" value="ECO:0007669"/>
    <property type="project" value="TreeGrafter"/>
</dbReference>
<gene>
    <name evidence="6" type="primary">LOC111593850</name>
</gene>
<proteinExistence type="predicted"/>
<evidence type="ECO:0000259" key="4">
    <source>
        <dbReference type="Pfam" id="PF13870"/>
    </source>
</evidence>
<keyword evidence="3" id="KW-0966">Cell projection</keyword>
<dbReference type="GO" id="GO:0060271">
    <property type="term" value="P:cilium assembly"/>
    <property type="evidence" value="ECO:0007669"/>
    <property type="project" value="TreeGrafter"/>
</dbReference>
<dbReference type="PANTHER" id="PTHR15654">
    <property type="entry name" value="COILED-COIL DOMAIN-CONTAINING PROTEIN 113-RELATED"/>
    <property type="match status" value="1"/>
</dbReference>
<evidence type="ECO:0000256" key="2">
    <source>
        <dbReference type="ARBA" id="ARBA00023054"/>
    </source>
</evidence>
<dbReference type="GO" id="GO:0036064">
    <property type="term" value="C:ciliary basal body"/>
    <property type="evidence" value="ECO:0007669"/>
    <property type="project" value="TreeGrafter"/>
</dbReference>
<dbReference type="OMA" id="MIITQDF"/>